<dbReference type="PANTHER" id="PTHR23501">
    <property type="entry name" value="MAJOR FACILITATOR SUPERFAMILY"/>
    <property type="match status" value="1"/>
</dbReference>
<dbReference type="AlphaFoldDB" id="A0A9P8VBW1"/>
<dbReference type="PANTHER" id="PTHR23501:SF43">
    <property type="entry name" value="MULTIDRUG TRANSPORTER, PUTATIVE (AFU_ORTHOLOGUE AFUA_6G03040)-RELATED"/>
    <property type="match status" value="1"/>
</dbReference>
<dbReference type="SUPFAM" id="SSF103473">
    <property type="entry name" value="MFS general substrate transporter"/>
    <property type="match status" value="2"/>
</dbReference>
<feature type="transmembrane region" description="Helical" evidence="5">
    <location>
        <begin position="131"/>
        <end position="149"/>
    </location>
</feature>
<feature type="transmembrane region" description="Helical" evidence="5">
    <location>
        <begin position="341"/>
        <end position="360"/>
    </location>
</feature>
<proteinExistence type="predicted"/>
<comment type="subcellular location">
    <subcellularLocation>
        <location evidence="1">Membrane</location>
        <topology evidence="1">Multi-pass membrane protein</topology>
    </subcellularLocation>
</comment>
<dbReference type="Proteomes" id="UP000770015">
    <property type="component" value="Unassembled WGS sequence"/>
</dbReference>
<reference evidence="7" key="1">
    <citation type="journal article" date="2021" name="Nat. Commun.">
        <title>Genetic determinants of endophytism in the Arabidopsis root mycobiome.</title>
        <authorList>
            <person name="Mesny F."/>
            <person name="Miyauchi S."/>
            <person name="Thiergart T."/>
            <person name="Pickel B."/>
            <person name="Atanasova L."/>
            <person name="Karlsson M."/>
            <person name="Huettel B."/>
            <person name="Barry K.W."/>
            <person name="Haridas S."/>
            <person name="Chen C."/>
            <person name="Bauer D."/>
            <person name="Andreopoulos W."/>
            <person name="Pangilinan J."/>
            <person name="LaButti K."/>
            <person name="Riley R."/>
            <person name="Lipzen A."/>
            <person name="Clum A."/>
            <person name="Drula E."/>
            <person name="Henrissat B."/>
            <person name="Kohler A."/>
            <person name="Grigoriev I.V."/>
            <person name="Martin F.M."/>
            <person name="Hacquard S."/>
        </authorList>
    </citation>
    <scope>NUCLEOTIDE SEQUENCE</scope>
    <source>
        <strain evidence="7">MPI-SDFR-AT-0117</strain>
    </source>
</reference>
<organism evidence="7 8">
    <name type="scientific">Plectosphaerella plurivora</name>
    <dbReference type="NCBI Taxonomy" id="936078"/>
    <lineage>
        <taxon>Eukaryota</taxon>
        <taxon>Fungi</taxon>
        <taxon>Dikarya</taxon>
        <taxon>Ascomycota</taxon>
        <taxon>Pezizomycotina</taxon>
        <taxon>Sordariomycetes</taxon>
        <taxon>Hypocreomycetidae</taxon>
        <taxon>Glomerellales</taxon>
        <taxon>Plectosphaerellaceae</taxon>
        <taxon>Plectosphaerella</taxon>
    </lineage>
</organism>
<keyword evidence="2 5" id="KW-0812">Transmembrane</keyword>
<feature type="transmembrane region" description="Helical" evidence="5">
    <location>
        <begin position="380"/>
        <end position="400"/>
    </location>
</feature>
<dbReference type="PROSITE" id="PS50850">
    <property type="entry name" value="MFS"/>
    <property type="match status" value="1"/>
</dbReference>
<dbReference type="EMBL" id="JAGSXJ010000014">
    <property type="protein sequence ID" value="KAH6685961.1"/>
    <property type="molecule type" value="Genomic_DNA"/>
</dbReference>
<feature type="transmembrane region" description="Helical" evidence="5">
    <location>
        <begin position="188"/>
        <end position="210"/>
    </location>
</feature>
<dbReference type="OrthoDB" id="440553at2759"/>
<feature type="transmembrane region" description="Helical" evidence="5">
    <location>
        <begin position="102"/>
        <end position="119"/>
    </location>
</feature>
<evidence type="ECO:0000256" key="4">
    <source>
        <dbReference type="ARBA" id="ARBA00023136"/>
    </source>
</evidence>
<feature type="transmembrane region" description="Helical" evidence="5">
    <location>
        <begin position="468"/>
        <end position="492"/>
    </location>
</feature>
<evidence type="ECO:0000313" key="7">
    <source>
        <dbReference type="EMBL" id="KAH6685961.1"/>
    </source>
</evidence>
<feature type="transmembrane region" description="Helical" evidence="5">
    <location>
        <begin position="440"/>
        <end position="461"/>
    </location>
</feature>
<evidence type="ECO:0000259" key="6">
    <source>
        <dbReference type="PROSITE" id="PS50850"/>
    </source>
</evidence>
<feature type="transmembrane region" description="Helical" evidence="5">
    <location>
        <begin position="266"/>
        <end position="285"/>
    </location>
</feature>
<evidence type="ECO:0000256" key="3">
    <source>
        <dbReference type="ARBA" id="ARBA00022989"/>
    </source>
</evidence>
<dbReference type="InterPro" id="IPR036259">
    <property type="entry name" value="MFS_trans_sf"/>
</dbReference>
<feature type="transmembrane region" description="Helical" evidence="5">
    <location>
        <begin position="540"/>
        <end position="560"/>
    </location>
</feature>
<keyword evidence="3 5" id="KW-1133">Transmembrane helix</keyword>
<gene>
    <name evidence="7" type="ORF">F5X68DRAFT_17873</name>
</gene>
<name>A0A9P8VBW1_9PEZI</name>
<evidence type="ECO:0000256" key="5">
    <source>
        <dbReference type="SAM" id="Phobius"/>
    </source>
</evidence>
<evidence type="ECO:0000313" key="8">
    <source>
        <dbReference type="Proteomes" id="UP000770015"/>
    </source>
</evidence>
<keyword evidence="4 5" id="KW-0472">Membrane</keyword>
<dbReference type="GO" id="GO:0022857">
    <property type="term" value="F:transmembrane transporter activity"/>
    <property type="evidence" value="ECO:0007669"/>
    <property type="project" value="InterPro"/>
</dbReference>
<feature type="transmembrane region" description="Helical" evidence="5">
    <location>
        <begin position="62"/>
        <end position="82"/>
    </location>
</feature>
<protein>
    <submittedName>
        <fullName evidence="7">Drug resistance transporter EmrB/QacA subfamily</fullName>
    </submittedName>
</protein>
<sequence length="573" mass="61898">MSPRNSDVAAVPVQLDDLDRDGKTKPAIDHGASVAQHEAASNATPTAAPSVSERVYIKGWRLYILMFGLLLAMFLSALETTIVSTSLVSITNALDGFDRRNWVVTSYLLTYTGFLVIYAKFSDVLGRKITVLTATATFTIASIACGFASTMDQLITLRAFQGLGASGIYAMVSVINPELVETKHWGSVIAAVSMTFVLSSSIGPIVGGLISENTTWRWVFLLNAPAGALGFLIIYLFLPANFPDHGTDAPVTSIRHRFSWESLKRLDLVGAALLIAASILVVFGFEEAGPRHAWDSLVVLSTLIVGALLFVAFILFERRVDRPEHPQEPVFPLRLLKSKGFVGLVIIGFCSGPPFWAALVNIPQRLQTVNGFSPLQAGTYLLPMVLSAPVATAVTGQLATRFFVPPFFLMLIGSVLLTIGTGMLSSIAPDDINKLLGFEAVLGCGLGTAMCTLLLYIPFVIERKDMAVTVGVFTQVRVLGGTIGLAISAAVMNGQISTALRRHLPEEEVATVLSLIGAANDLPDHTRELVRQVFSDAFSVQFKVMLSFCGVLVLAVGLLWEWPFRTAREVEQF</sequence>
<dbReference type="GO" id="GO:0005886">
    <property type="term" value="C:plasma membrane"/>
    <property type="evidence" value="ECO:0007669"/>
    <property type="project" value="TreeGrafter"/>
</dbReference>
<dbReference type="PRINTS" id="PR01036">
    <property type="entry name" value="TCRTETB"/>
</dbReference>
<dbReference type="InterPro" id="IPR011701">
    <property type="entry name" value="MFS"/>
</dbReference>
<evidence type="ECO:0000256" key="2">
    <source>
        <dbReference type="ARBA" id="ARBA00022692"/>
    </source>
</evidence>
<dbReference type="Pfam" id="PF07690">
    <property type="entry name" value="MFS_1"/>
    <property type="match status" value="1"/>
</dbReference>
<feature type="transmembrane region" description="Helical" evidence="5">
    <location>
        <begin position="297"/>
        <end position="316"/>
    </location>
</feature>
<feature type="transmembrane region" description="Helical" evidence="5">
    <location>
        <begin position="407"/>
        <end position="428"/>
    </location>
</feature>
<dbReference type="Gene3D" id="1.20.1250.20">
    <property type="entry name" value="MFS general substrate transporter like domains"/>
    <property type="match status" value="1"/>
</dbReference>
<feature type="transmembrane region" description="Helical" evidence="5">
    <location>
        <begin position="216"/>
        <end position="238"/>
    </location>
</feature>
<evidence type="ECO:0000256" key="1">
    <source>
        <dbReference type="ARBA" id="ARBA00004141"/>
    </source>
</evidence>
<dbReference type="InterPro" id="IPR020846">
    <property type="entry name" value="MFS_dom"/>
</dbReference>
<accession>A0A9P8VBW1</accession>
<feature type="domain" description="Major facilitator superfamily (MFS) profile" evidence="6">
    <location>
        <begin position="65"/>
        <end position="567"/>
    </location>
</feature>
<keyword evidence="8" id="KW-1185">Reference proteome</keyword>
<dbReference type="Gene3D" id="1.20.1720.10">
    <property type="entry name" value="Multidrug resistance protein D"/>
    <property type="match status" value="1"/>
</dbReference>
<comment type="caution">
    <text evidence="7">The sequence shown here is derived from an EMBL/GenBank/DDBJ whole genome shotgun (WGS) entry which is preliminary data.</text>
</comment>